<dbReference type="EMBL" id="LZZM01000101">
    <property type="protein sequence ID" value="OOM79480.1"/>
    <property type="molecule type" value="Genomic_DNA"/>
</dbReference>
<reference evidence="3 4" key="1">
    <citation type="submission" date="2016-05" db="EMBL/GenBank/DDBJ databases">
        <title>Microbial solvent formation.</title>
        <authorList>
            <person name="Poehlein A."/>
            <person name="Montoya Solano J.D."/>
            <person name="Flitsch S."/>
            <person name="Krabben P."/>
            <person name="Duerre P."/>
            <person name="Daniel R."/>
        </authorList>
    </citation>
    <scope>NUCLEOTIDE SEQUENCE [LARGE SCALE GENOMIC DNA]</scope>
    <source>
        <strain evidence="3 4">DSM 2619</strain>
    </source>
</reference>
<keyword evidence="1" id="KW-0175">Coiled coil</keyword>
<feature type="transmembrane region" description="Helical" evidence="2">
    <location>
        <begin position="6"/>
        <end position="26"/>
    </location>
</feature>
<organism evidence="3 4">
    <name type="scientific">Clostridium puniceum</name>
    <dbReference type="NCBI Taxonomy" id="29367"/>
    <lineage>
        <taxon>Bacteria</taxon>
        <taxon>Bacillati</taxon>
        <taxon>Bacillota</taxon>
        <taxon>Clostridia</taxon>
        <taxon>Eubacteriales</taxon>
        <taxon>Clostridiaceae</taxon>
        <taxon>Clostridium</taxon>
    </lineage>
</organism>
<feature type="coiled-coil region" evidence="1">
    <location>
        <begin position="27"/>
        <end position="54"/>
    </location>
</feature>
<evidence type="ECO:0000256" key="1">
    <source>
        <dbReference type="SAM" id="Coils"/>
    </source>
</evidence>
<gene>
    <name evidence="3" type="ORF">CLPUN_16260</name>
</gene>
<name>A0A1S8TNX7_9CLOT</name>
<sequence length="99" mass="11463">MEIQLLSMIPTLGFGTVACVYLWRYINKKDKENRDDTREQISSLKKENKEDKKLFQSAIDSFNTSVQEFKAVQTETNSIKSDLIEVKSDLLIIKNNMSK</sequence>
<evidence type="ECO:0000256" key="2">
    <source>
        <dbReference type="SAM" id="Phobius"/>
    </source>
</evidence>
<evidence type="ECO:0000313" key="3">
    <source>
        <dbReference type="EMBL" id="OOM79480.1"/>
    </source>
</evidence>
<keyword evidence="4" id="KW-1185">Reference proteome</keyword>
<accession>A0A1S8TNX7</accession>
<protein>
    <submittedName>
        <fullName evidence="3">Uncharacterized protein</fullName>
    </submittedName>
</protein>
<proteinExistence type="predicted"/>
<comment type="caution">
    <text evidence="3">The sequence shown here is derived from an EMBL/GenBank/DDBJ whole genome shotgun (WGS) entry which is preliminary data.</text>
</comment>
<evidence type="ECO:0000313" key="4">
    <source>
        <dbReference type="Proteomes" id="UP000190890"/>
    </source>
</evidence>
<keyword evidence="2" id="KW-0472">Membrane</keyword>
<keyword evidence="2" id="KW-0812">Transmembrane</keyword>
<dbReference type="AlphaFoldDB" id="A0A1S8TNX7"/>
<dbReference type="Proteomes" id="UP000190890">
    <property type="component" value="Unassembled WGS sequence"/>
</dbReference>
<dbReference type="RefSeq" id="WP_077846802.1">
    <property type="nucleotide sequence ID" value="NZ_LZZM01000101.1"/>
</dbReference>
<keyword evidence="2" id="KW-1133">Transmembrane helix</keyword>